<dbReference type="Gene3D" id="3.10.105.10">
    <property type="entry name" value="Dipeptide-binding Protein, Domain 3"/>
    <property type="match status" value="1"/>
</dbReference>
<evidence type="ECO:0000256" key="3">
    <source>
        <dbReference type="SAM" id="SignalP"/>
    </source>
</evidence>
<comment type="similarity">
    <text evidence="1">Belongs to the bacterial solute-binding protein 5 family.</text>
</comment>
<dbReference type="Pfam" id="PF00496">
    <property type="entry name" value="SBP_bac_5"/>
    <property type="match status" value="1"/>
</dbReference>
<evidence type="ECO:0000313" key="5">
    <source>
        <dbReference type="EMBL" id="ANY15251.1"/>
    </source>
</evidence>
<protein>
    <submittedName>
        <fullName evidence="5">ABC transporter substrate-binding protein</fullName>
    </submittedName>
    <submittedName>
        <fullName evidence="6">Dipeptide-binding protein</fullName>
    </submittedName>
</protein>
<dbReference type="GO" id="GO:0015833">
    <property type="term" value="P:peptide transport"/>
    <property type="evidence" value="ECO:0007669"/>
    <property type="project" value="TreeGrafter"/>
</dbReference>
<dbReference type="GO" id="GO:0030288">
    <property type="term" value="C:outer membrane-bounded periplasmic space"/>
    <property type="evidence" value="ECO:0007669"/>
    <property type="project" value="UniProtKB-ARBA"/>
</dbReference>
<dbReference type="PANTHER" id="PTHR30290">
    <property type="entry name" value="PERIPLASMIC BINDING COMPONENT OF ABC TRANSPORTER"/>
    <property type="match status" value="1"/>
</dbReference>
<sequence length="499" mass="54565">MSKLRLALAIAGLAATTAVSAQTLRIGLQDDPDVLDPARARTFVGRIVFASLCDRLVDITPDLKFVPQLAESWSTSEDGKSLTFKLRKGAVYHDGTPIDAASVKANLERAMTLPDSNRKSELSSVGSVEAPDAQTVVLRLKDADASLLSQLSDRAGMMISPASFDKDPGSKPVCSGPYRFKERVQNDRIVLEKFPQYWDAASYHFDQLVFTPIPDSTVRLNNLRAGGLDIVERIAPTDADAVKNDAKLTLAPVTGLGFQSIAVNIANGARADTPLAKDARVRQALDLAIDRDVINQVVGQGMFQPAHQPFPPASFAYDKRVEHAGRDPKKAQALLKAAGLDRVKFELTYGNNTTMQQVMELIQAMGAEAGFDITLRPLEFAAVQAALARGDFQVGQTGWSGRVDPSGNIHQYVSCKGNLNDGRFCDAEIDKWLNEARSIADEGKRRALYSQVLQKMTAERPQIYLFYLPWIFGVQKTIDGFVAYPDGLIRLKDVKVAKK</sequence>
<feature type="domain" description="Solute-binding protein family 5" evidence="4">
    <location>
        <begin position="64"/>
        <end position="418"/>
    </location>
</feature>
<accession>A0A0M9I1R1</accession>
<dbReference type="OrthoDB" id="9801799at2"/>
<dbReference type="GO" id="GO:1904680">
    <property type="term" value="F:peptide transmembrane transporter activity"/>
    <property type="evidence" value="ECO:0007669"/>
    <property type="project" value="TreeGrafter"/>
</dbReference>
<name>A0A0J6C4X7_9BORD</name>
<evidence type="ECO:0000256" key="2">
    <source>
        <dbReference type="ARBA" id="ARBA00022729"/>
    </source>
</evidence>
<feature type="chain" id="PRO_5005268566" evidence="3">
    <location>
        <begin position="22"/>
        <end position="499"/>
    </location>
</feature>
<dbReference type="InterPro" id="IPR000914">
    <property type="entry name" value="SBP_5_dom"/>
</dbReference>
<keyword evidence="8" id="KW-1185">Reference proteome</keyword>
<evidence type="ECO:0000256" key="1">
    <source>
        <dbReference type="ARBA" id="ARBA00005695"/>
    </source>
</evidence>
<dbReference type="AlphaFoldDB" id="A0A0J6C4X7"/>
<dbReference type="SUPFAM" id="SSF53850">
    <property type="entry name" value="Periplasmic binding protein-like II"/>
    <property type="match status" value="1"/>
</dbReference>
<reference evidence="5 8" key="2">
    <citation type="submission" date="2016-07" db="EMBL/GenBank/DDBJ databases">
        <title>Complete genome sequences of Bordetella pseudohinzii.</title>
        <authorList>
            <person name="Spilker T."/>
            <person name="Darrah R."/>
            <person name="LiPuma J.J."/>
        </authorList>
    </citation>
    <scope>NUCLEOTIDE SEQUENCE [LARGE SCALE GENOMIC DNA]</scope>
    <source>
        <strain evidence="5 8">HI4681</strain>
    </source>
</reference>
<gene>
    <name evidence="6" type="primary">dppA_2</name>
    <name evidence="5" type="ORF">BBN53_04690</name>
    <name evidence="6" type="ORF">ERS370011_00799</name>
</gene>
<proteinExistence type="inferred from homology"/>
<evidence type="ECO:0000313" key="6">
    <source>
        <dbReference type="EMBL" id="CUI49502.1"/>
    </source>
</evidence>
<dbReference type="EMBL" id="CYTV01000002">
    <property type="protein sequence ID" value="CUI49502.1"/>
    <property type="molecule type" value="Genomic_DNA"/>
</dbReference>
<feature type="signal peptide" evidence="3">
    <location>
        <begin position="1"/>
        <end position="21"/>
    </location>
</feature>
<dbReference type="InterPro" id="IPR039424">
    <property type="entry name" value="SBP_5"/>
</dbReference>
<reference evidence="6 7" key="1">
    <citation type="submission" date="2015-09" db="EMBL/GenBank/DDBJ databases">
        <authorList>
            <person name="Jackson K.R."/>
            <person name="Lunt B.L."/>
            <person name="Fisher J.N.B."/>
            <person name="Gardner A.V."/>
            <person name="Bailey M.E."/>
            <person name="Deus L.M."/>
            <person name="Earl A.S."/>
            <person name="Gibby P.D."/>
            <person name="Hartmann K.A."/>
            <person name="Liu J.E."/>
            <person name="Manci A.M."/>
            <person name="Nielsen D.A."/>
            <person name="Solomon M.B."/>
            <person name="Breakwell D.P."/>
            <person name="Burnett S.H."/>
            <person name="Grose J.H."/>
        </authorList>
    </citation>
    <scope>NUCLEOTIDE SEQUENCE [LARGE SCALE GENOMIC DNA]</scope>
    <source>
        <strain evidence="6 7">2789STDY5608636</strain>
    </source>
</reference>
<dbReference type="Proteomes" id="UP000053096">
    <property type="component" value="Unassembled WGS sequence"/>
</dbReference>
<keyword evidence="2 3" id="KW-0732">Signal</keyword>
<evidence type="ECO:0000259" key="4">
    <source>
        <dbReference type="Pfam" id="PF00496"/>
    </source>
</evidence>
<evidence type="ECO:0000313" key="7">
    <source>
        <dbReference type="Proteomes" id="UP000053096"/>
    </source>
</evidence>
<dbReference type="CDD" id="cd08511">
    <property type="entry name" value="PBP2_NikA_DppA_OppA_like_5"/>
    <property type="match status" value="1"/>
</dbReference>
<dbReference type="InterPro" id="IPR030678">
    <property type="entry name" value="Peptide/Ni-bd"/>
</dbReference>
<dbReference type="PANTHER" id="PTHR30290:SF38">
    <property type="entry name" value="D,D-DIPEPTIDE-BINDING PERIPLASMIC PROTEIN DDPA-RELATED"/>
    <property type="match status" value="1"/>
</dbReference>
<evidence type="ECO:0000313" key="8">
    <source>
        <dbReference type="Proteomes" id="UP000092950"/>
    </source>
</evidence>
<dbReference type="Proteomes" id="UP000092950">
    <property type="component" value="Chromosome"/>
</dbReference>
<accession>A0A0J6C4X7</accession>
<dbReference type="Gene3D" id="3.40.190.10">
    <property type="entry name" value="Periplasmic binding protein-like II"/>
    <property type="match status" value="1"/>
</dbReference>
<dbReference type="GO" id="GO:0043190">
    <property type="term" value="C:ATP-binding cassette (ABC) transporter complex"/>
    <property type="evidence" value="ECO:0007669"/>
    <property type="project" value="InterPro"/>
</dbReference>
<organism evidence="6 7">
    <name type="scientific">Bordetella pseudohinzii</name>
    <dbReference type="NCBI Taxonomy" id="1331258"/>
    <lineage>
        <taxon>Bacteria</taxon>
        <taxon>Pseudomonadati</taxon>
        <taxon>Pseudomonadota</taxon>
        <taxon>Betaproteobacteria</taxon>
        <taxon>Burkholderiales</taxon>
        <taxon>Alcaligenaceae</taxon>
        <taxon>Bordetella</taxon>
    </lineage>
</organism>
<dbReference type="RefSeq" id="WP_043214841.1">
    <property type="nucleotide sequence ID" value="NZ_CAJGUP010000062.1"/>
</dbReference>
<dbReference type="EMBL" id="CP016440">
    <property type="protein sequence ID" value="ANY15251.1"/>
    <property type="molecule type" value="Genomic_DNA"/>
</dbReference>
<dbReference type="PIRSF" id="PIRSF002741">
    <property type="entry name" value="MppA"/>
    <property type="match status" value="1"/>
</dbReference>
<dbReference type="Gene3D" id="3.90.76.10">
    <property type="entry name" value="Dipeptide-binding Protein, Domain 1"/>
    <property type="match status" value="1"/>
</dbReference>
<dbReference type="KEGG" id="bpdz:BBN53_04690"/>